<dbReference type="AlphaFoldDB" id="A0A3M2SH63"/>
<organism evidence="2 3">
    <name type="scientific">Fusarium kuroshium</name>
    <dbReference type="NCBI Taxonomy" id="2010991"/>
    <lineage>
        <taxon>Eukaryota</taxon>
        <taxon>Fungi</taxon>
        <taxon>Dikarya</taxon>
        <taxon>Ascomycota</taxon>
        <taxon>Pezizomycotina</taxon>
        <taxon>Sordariomycetes</taxon>
        <taxon>Hypocreomycetidae</taxon>
        <taxon>Hypocreales</taxon>
        <taxon>Nectriaceae</taxon>
        <taxon>Fusarium</taxon>
        <taxon>Fusarium solani species complex</taxon>
    </lineage>
</organism>
<dbReference type="PANTHER" id="PTHR10622:SF10">
    <property type="entry name" value="HET DOMAIN-CONTAINING PROTEIN"/>
    <property type="match status" value="1"/>
</dbReference>
<sequence length="517" mass="58567">MRLLNAKTFQLEQFYDHDIPPYAILSHTWIKNEVTFQEFPTLSRDDPRLEKTVGCCKQALQDDLTYVWVDTFCIDKASSAELSEAINSMYKWYGDSTICYAYLSDVLPVSDDAAFGESRWFKRGWTLQELLAPGCIKFFDSAWRSIGQKYAGKKLSKGFGPPALRDRSGPNDDISQQLSRITSISVSTLRHEVDIDRVCVAEKMSWAAERETTRAEDMAYSLLGIFGINMPLLYGEGGERAFIRLQEQIISQTHDHTIFSWGFGSGPTHGGIFATSPLNFAGGGVIERARFGNKSHYTVTNLGVQIRIPVMTVRNGVRYAFFDATRRERTEEVMSIPLYPAADSVGVDEDILVRDTCSMPIFVDDNWLRLATTRQVYLSKNPSVEVERNRRQYTLFVTKDLKEAKYLPRELHPHATFSSVDNTTIYFGPWATGEEKLAFVTYESPDHPTFHVKLSYEDDHSSCLLLRPDDDYALIDLLKPSDSCWTVSNDWKEVVNLGRLGDVSDPVSDENGDGNDM</sequence>
<evidence type="ECO:0000259" key="1">
    <source>
        <dbReference type="Pfam" id="PF06985"/>
    </source>
</evidence>
<gene>
    <name evidence="2" type="ORF">CDV36_003658</name>
</gene>
<accession>A0A3M2SH63</accession>
<keyword evidence="3" id="KW-1185">Reference proteome</keyword>
<feature type="domain" description="Heterokaryon incompatibility" evidence="1">
    <location>
        <begin position="22"/>
        <end position="105"/>
    </location>
</feature>
<reference evidence="2 3" key="1">
    <citation type="submission" date="2017-06" db="EMBL/GenBank/DDBJ databases">
        <title>Comparative genomic analysis of Ambrosia Fusariam Clade fungi.</title>
        <authorList>
            <person name="Stajich J.E."/>
            <person name="Carrillo J."/>
            <person name="Kijimoto T."/>
            <person name="Eskalen A."/>
            <person name="O'Donnell K."/>
            <person name="Kasson M."/>
        </authorList>
    </citation>
    <scope>NUCLEOTIDE SEQUENCE [LARGE SCALE GENOMIC DNA]</scope>
    <source>
        <strain evidence="2">UCR3666</strain>
    </source>
</reference>
<dbReference type="Pfam" id="PF06985">
    <property type="entry name" value="HET"/>
    <property type="match status" value="1"/>
</dbReference>
<dbReference type="OrthoDB" id="194358at2759"/>
<dbReference type="EMBL" id="NKUJ01000044">
    <property type="protein sequence ID" value="RMJ16665.1"/>
    <property type="molecule type" value="Genomic_DNA"/>
</dbReference>
<proteinExistence type="predicted"/>
<name>A0A3M2SH63_9HYPO</name>
<dbReference type="Proteomes" id="UP000277212">
    <property type="component" value="Unassembled WGS sequence"/>
</dbReference>
<evidence type="ECO:0000313" key="2">
    <source>
        <dbReference type="EMBL" id="RMJ16665.1"/>
    </source>
</evidence>
<comment type="caution">
    <text evidence="2">The sequence shown here is derived from an EMBL/GenBank/DDBJ whole genome shotgun (WGS) entry which is preliminary data.</text>
</comment>
<evidence type="ECO:0000313" key="3">
    <source>
        <dbReference type="Proteomes" id="UP000277212"/>
    </source>
</evidence>
<protein>
    <recommendedName>
        <fullName evidence="1">Heterokaryon incompatibility domain-containing protein</fullName>
    </recommendedName>
</protein>
<dbReference type="STRING" id="2010991.A0A3M2SH63"/>
<dbReference type="PANTHER" id="PTHR10622">
    <property type="entry name" value="HET DOMAIN-CONTAINING PROTEIN"/>
    <property type="match status" value="1"/>
</dbReference>
<dbReference type="InterPro" id="IPR010730">
    <property type="entry name" value="HET"/>
</dbReference>